<dbReference type="InterPro" id="IPR001568">
    <property type="entry name" value="RNase_T2-like"/>
</dbReference>
<sequence>MATRVPLAFLCFVLFASPLLAAKTFDFYYLVLMWPGAYCTQSTCCRPTTGLPKNDFFVRGLWTFSSTTGKPVTKCNSDPFYVDELTSSDICIYELQLSSLEDNLNSYWANLKCPSNDGVVHWKKTWKTYGVCSRMNETEYFQAALELRAKVDVLSLLDKKGIKPSLLHIYGASDIEKAIGEGIGATPVIRCSKGLLGLFQLYEIYICVDKDGKTIIECPVKPRFTCSEEILFVPFDTNQLQNVPPAADPAELLFSDE</sequence>
<dbReference type="InterPro" id="IPR036430">
    <property type="entry name" value="RNase_T2-like_sf"/>
</dbReference>
<evidence type="ECO:0000256" key="4">
    <source>
        <dbReference type="SAM" id="SignalP"/>
    </source>
</evidence>
<dbReference type="GO" id="GO:0006401">
    <property type="term" value="P:RNA catabolic process"/>
    <property type="evidence" value="ECO:0007669"/>
    <property type="project" value="TreeGrafter"/>
</dbReference>
<dbReference type="AlphaFoldDB" id="A0A426XGB2"/>
<dbReference type="SUPFAM" id="SSF55895">
    <property type="entry name" value="Ribonuclease Rh-like"/>
    <property type="match status" value="1"/>
</dbReference>
<dbReference type="GO" id="GO:0033897">
    <property type="term" value="F:ribonuclease T2 activity"/>
    <property type="evidence" value="ECO:0007669"/>
    <property type="project" value="InterPro"/>
</dbReference>
<dbReference type="InterPro" id="IPR033697">
    <property type="entry name" value="Ribonuclease_T2_eukaryotic"/>
</dbReference>
<evidence type="ECO:0000256" key="1">
    <source>
        <dbReference type="ARBA" id="ARBA00007469"/>
    </source>
</evidence>
<accession>A0A426XGB2</accession>
<name>A0A426XGB2_ENSVE</name>
<dbReference type="Proteomes" id="UP000287651">
    <property type="component" value="Unassembled WGS sequence"/>
</dbReference>
<dbReference type="Gene3D" id="3.90.730.10">
    <property type="entry name" value="Ribonuclease T2-like"/>
    <property type="match status" value="1"/>
</dbReference>
<comment type="caution">
    <text evidence="5">The sequence shown here is derived from an EMBL/GenBank/DDBJ whole genome shotgun (WGS) entry which is preliminary data.</text>
</comment>
<dbReference type="Pfam" id="PF00445">
    <property type="entry name" value="Ribonuclease_T2"/>
    <property type="match status" value="1"/>
</dbReference>
<feature type="chain" id="PRO_5019212187" evidence="4">
    <location>
        <begin position="22"/>
        <end position="257"/>
    </location>
</feature>
<evidence type="ECO:0000256" key="3">
    <source>
        <dbReference type="RuleBase" id="RU004328"/>
    </source>
</evidence>
<keyword evidence="4" id="KW-0732">Signal</keyword>
<dbReference type="GO" id="GO:0005576">
    <property type="term" value="C:extracellular region"/>
    <property type="evidence" value="ECO:0007669"/>
    <property type="project" value="TreeGrafter"/>
</dbReference>
<comment type="similarity">
    <text evidence="1 3">Belongs to the RNase T2 family.</text>
</comment>
<protein>
    <submittedName>
        <fullName evidence="5">Uncharacterized protein</fullName>
    </submittedName>
</protein>
<evidence type="ECO:0000256" key="2">
    <source>
        <dbReference type="ARBA" id="ARBA00023157"/>
    </source>
</evidence>
<reference evidence="5 6" key="1">
    <citation type="journal article" date="2014" name="Agronomy (Basel)">
        <title>A Draft Genome Sequence for Ensete ventricosum, the Drought-Tolerant Tree Against Hunger.</title>
        <authorList>
            <person name="Harrison J."/>
            <person name="Moore K.A."/>
            <person name="Paszkiewicz K."/>
            <person name="Jones T."/>
            <person name="Grant M."/>
            <person name="Ambacheew D."/>
            <person name="Muzemil S."/>
            <person name="Studholme D.J."/>
        </authorList>
    </citation>
    <scope>NUCLEOTIDE SEQUENCE [LARGE SCALE GENOMIC DNA]</scope>
</reference>
<organism evidence="5 6">
    <name type="scientific">Ensete ventricosum</name>
    <name type="common">Abyssinian banana</name>
    <name type="synonym">Musa ensete</name>
    <dbReference type="NCBI Taxonomy" id="4639"/>
    <lineage>
        <taxon>Eukaryota</taxon>
        <taxon>Viridiplantae</taxon>
        <taxon>Streptophyta</taxon>
        <taxon>Embryophyta</taxon>
        <taxon>Tracheophyta</taxon>
        <taxon>Spermatophyta</taxon>
        <taxon>Magnoliopsida</taxon>
        <taxon>Liliopsida</taxon>
        <taxon>Zingiberales</taxon>
        <taxon>Musaceae</taxon>
        <taxon>Ensete</taxon>
    </lineage>
</organism>
<dbReference type="CDD" id="cd01061">
    <property type="entry name" value="RNase_T2_euk"/>
    <property type="match status" value="1"/>
</dbReference>
<dbReference type="PANTHER" id="PTHR11240:SF57">
    <property type="entry name" value="OS09G0538000 PROTEIN"/>
    <property type="match status" value="1"/>
</dbReference>
<evidence type="ECO:0000313" key="5">
    <source>
        <dbReference type="EMBL" id="RRT38502.1"/>
    </source>
</evidence>
<keyword evidence="2" id="KW-1015">Disulfide bond</keyword>
<proteinExistence type="inferred from homology"/>
<dbReference type="PANTHER" id="PTHR11240">
    <property type="entry name" value="RIBONUCLEASE T2"/>
    <property type="match status" value="1"/>
</dbReference>
<feature type="signal peptide" evidence="4">
    <location>
        <begin position="1"/>
        <end position="21"/>
    </location>
</feature>
<dbReference type="EMBL" id="AMZH03021145">
    <property type="protein sequence ID" value="RRT38502.1"/>
    <property type="molecule type" value="Genomic_DNA"/>
</dbReference>
<gene>
    <name evidence="5" type="ORF">B296_00041522</name>
</gene>
<dbReference type="GO" id="GO:0003723">
    <property type="term" value="F:RNA binding"/>
    <property type="evidence" value="ECO:0007669"/>
    <property type="project" value="InterPro"/>
</dbReference>
<evidence type="ECO:0000313" key="6">
    <source>
        <dbReference type="Proteomes" id="UP000287651"/>
    </source>
</evidence>